<keyword evidence="16" id="KW-1185">Reference proteome</keyword>
<feature type="region of interest" description="Disordered" evidence="14">
    <location>
        <begin position="919"/>
        <end position="957"/>
    </location>
</feature>
<dbReference type="WBParaSite" id="Pan_g5694.t1">
    <property type="protein sequence ID" value="Pan_g5694.t1"/>
    <property type="gene ID" value="Pan_g5694"/>
</dbReference>
<evidence type="ECO:0000256" key="6">
    <source>
        <dbReference type="ARBA" id="ARBA00022989"/>
    </source>
</evidence>
<feature type="compositionally biased region" description="Polar residues" evidence="14">
    <location>
        <begin position="55"/>
        <end position="78"/>
    </location>
</feature>
<evidence type="ECO:0000313" key="17">
    <source>
        <dbReference type="WBParaSite" id="Pan_g5694.t1"/>
    </source>
</evidence>
<protein>
    <submittedName>
        <fullName evidence="17">Sodium channel protein Nach</fullName>
    </submittedName>
</protein>
<evidence type="ECO:0000256" key="13">
    <source>
        <dbReference type="RuleBase" id="RU000679"/>
    </source>
</evidence>
<evidence type="ECO:0000256" key="10">
    <source>
        <dbReference type="ARBA" id="ARBA00023180"/>
    </source>
</evidence>
<reference evidence="17" key="2">
    <citation type="submission" date="2020-10" db="UniProtKB">
        <authorList>
            <consortium name="WormBaseParasite"/>
        </authorList>
    </citation>
    <scope>IDENTIFICATION</scope>
</reference>
<name>A0A7E4W2J5_PANRE</name>
<dbReference type="InterPro" id="IPR001873">
    <property type="entry name" value="ENaC"/>
</dbReference>
<evidence type="ECO:0000313" key="16">
    <source>
        <dbReference type="Proteomes" id="UP000492821"/>
    </source>
</evidence>
<feature type="compositionally biased region" description="Low complexity" evidence="14">
    <location>
        <begin position="1146"/>
        <end position="1161"/>
    </location>
</feature>
<evidence type="ECO:0000256" key="2">
    <source>
        <dbReference type="ARBA" id="ARBA00007193"/>
    </source>
</evidence>
<sequence>MPRTADHFAELMGNTDTAGSVRRGRSGLYVLRPRTSIHDGNAFTQRPMTVRVNRSRPNSLSVTTPKASTNTEVSSPSGLENADIEQISLDDDADMEITVNDGGSFMVLLEDANMDGVKHLSDKDRRIRAIWLCVLVLFTCLALYQIHNQVMMYINTPVATNIEADYPQKINFPTVAVCNNNQYRLTFLTGGVVQNRVPKNSSVHIKDINPNSTNVFDKALLNSWDMDAVKFLRYAAHWKSRMILRCIYPNGTRCRLADFKPVWTMTGLCWAINTDPQNPVYVHGAGPSHALKLLLNVERYERVESCSPKFRTTSLPGLKILIYNQTDIPVQSQDGVNAPPGFTIDMPFRMQHRQKLPGLNCIAEDKEDGVKKAQDAKTCMIMNMLAEVERQCACSMRRAYQGDVPGALPFCNVEEYFNCVVPVFKWGYDGGFMTFDCMANCDEIDYIAWQDLNELPDHIFPKLIDHNDDEDEDDAENELDGLYADLDQGDSNDKDEHYSCEQNQLLDDTTVSRIKREAHRAYEKQSRYQEDILLRTKRLTEKMRQTSTRIQETRWGWRNDNFTGIYERLSESTTCFSNMSTTHNDVFNAINNKGAHSEKQRAKKLINLLNRDNNLDILNIADSIHTISDTKRHFGSETIEELEKTLDFVDLFVHKVYSLYDEDSYTDKLSKRLERVDKMIMLVEQYEAGRLQRKVWAEKMQARNMRHFFDEDFFDSWYNIIVRELDVILGKTINDLEEDVDLLRNISSDVGAVLLFGTAANNHTKLWNDFIEDILDCTFGEVKNWTVSMAKEFKDVMHDFQTASTNLFRKELTGYLDNFEFGPKFVKENFAQVNVFLHKMNVEHWKQESTYSIWSLFCDVGGALGLFLGASLLTIIELLYQCCRFGVANNKWWSVGAKWISTKFDNAGSATRRQWHSVRQASMRRWSRKPRNTETTGSEPEENSDSDIEDVPKGKRSPVAIKIHSKGGRQYIMVPTDDHGSRFRVIPKPLRKVPGMIRQSFRGKDKPQHADFTKDTEHRIDMDLTEIRPPDDGLSFDESTSMSSETQISERLKSVADSIEGGSIIEVPNDDPAVSIEGGSAIEPPNDDPIKNVSVTVSDSPENSIKSVISVKTVPENSEKTSTASEKSRSPPVKQLSAPPITDIPSSNTSTRSSKSSSNKSSRTEISIPETVL</sequence>
<comment type="similarity">
    <text evidence="2 13">Belongs to the amiloride-sensitive sodium channel (TC 1.A.6) family.</text>
</comment>
<keyword evidence="6 15" id="KW-1133">Transmembrane helix</keyword>
<keyword evidence="10" id="KW-0325">Glycoprotein</keyword>
<evidence type="ECO:0000256" key="9">
    <source>
        <dbReference type="ARBA" id="ARBA00023136"/>
    </source>
</evidence>
<evidence type="ECO:0000256" key="7">
    <source>
        <dbReference type="ARBA" id="ARBA00023053"/>
    </source>
</evidence>
<proteinExistence type="inferred from homology"/>
<dbReference type="Gene3D" id="1.10.287.770">
    <property type="entry name" value="YojJ-like"/>
    <property type="match status" value="1"/>
</dbReference>
<evidence type="ECO:0000256" key="4">
    <source>
        <dbReference type="ARBA" id="ARBA00022461"/>
    </source>
</evidence>
<reference evidence="16" key="1">
    <citation type="journal article" date="2013" name="Genetics">
        <title>The draft genome and transcriptome of Panagrellus redivivus are shaped by the harsh demands of a free-living lifestyle.</title>
        <authorList>
            <person name="Srinivasan J."/>
            <person name="Dillman A.R."/>
            <person name="Macchietto M.G."/>
            <person name="Heikkinen L."/>
            <person name="Lakso M."/>
            <person name="Fracchia K.M."/>
            <person name="Antoshechkin I."/>
            <person name="Mortazavi A."/>
            <person name="Wong G."/>
            <person name="Sternberg P.W."/>
        </authorList>
    </citation>
    <scope>NUCLEOTIDE SEQUENCE [LARGE SCALE GENOMIC DNA]</scope>
    <source>
        <strain evidence="16">MT8872</strain>
    </source>
</reference>
<dbReference type="Gene3D" id="2.60.470.10">
    <property type="entry name" value="Acid-sensing ion channels like domains"/>
    <property type="match status" value="1"/>
</dbReference>
<organism evidence="16 17">
    <name type="scientific">Panagrellus redivivus</name>
    <name type="common">Microworm</name>
    <dbReference type="NCBI Taxonomy" id="6233"/>
    <lineage>
        <taxon>Eukaryota</taxon>
        <taxon>Metazoa</taxon>
        <taxon>Ecdysozoa</taxon>
        <taxon>Nematoda</taxon>
        <taxon>Chromadorea</taxon>
        <taxon>Rhabditida</taxon>
        <taxon>Tylenchina</taxon>
        <taxon>Panagrolaimomorpha</taxon>
        <taxon>Panagrolaimoidea</taxon>
        <taxon>Panagrolaimidae</taxon>
        <taxon>Panagrellus</taxon>
    </lineage>
</organism>
<feature type="region of interest" description="Disordered" evidence="14">
    <location>
        <begin position="53"/>
        <end position="79"/>
    </location>
</feature>
<keyword evidence="5 13" id="KW-0812">Transmembrane</keyword>
<comment type="subcellular location">
    <subcellularLocation>
        <location evidence="1">Membrane</location>
        <topology evidence="1">Multi-pass membrane protein</topology>
    </subcellularLocation>
</comment>
<keyword evidence="8 13" id="KW-0406">Ion transport</keyword>
<dbReference type="PANTHER" id="PTHR11690">
    <property type="entry name" value="AMILORIDE-SENSITIVE SODIUM CHANNEL-RELATED"/>
    <property type="match status" value="1"/>
</dbReference>
<keyword evidence="11 13" id="KW-0739">Sodium transport</keyword>
<dbReference type="Proteomes" id="UP000492821">
    <property type="component" value="Unassembled WGS sequence"/>
</dbReference>
<evidence type="ECO:0000256" key="14">
    <source>
        <dbReference type="SAM" id="MobiDB-lite"/>
    </source>
</evidence>
<evidence type="ECO:0000256" key="15">
    <source>
        <dbReference type="SAM" id="Phobius"/>
    </source>
</evidence>
<dbReference type="PRINTS" id="PR01078">
    <property type="entry name" value="AMINACHANNEL"/>
</dbReference>
<evidence type="ECO:0000256" key="1">
    <source>
        <dbReference type="ARBA" id="ARBA00004141"/>
    </source>
</evidence>
<dbReference type="GO" id="GO:0015280">
    <property type="term" value="F:ligand-gated sodium channel activity"/>
    <property type="evidence" value="ECO:0007669"/>
    <property type="project" value="TreeGrafter"/>
</dbReference>
<evidence type="ECO:0000256" key="11">
    <source>
        <dbReference type="ARBA" id="ARBA00023201"/>
    </source>
</evidence>
<feature type="compositionally biased region" description="Polar residues" evidence="14">
    <location>
        <begin position="1093"/>
        <end position="1107"/>
    </location>
</feature>
<dbReference type="PANTHER" id="PTHR11690:SF296">
    <property type="entry name" value="DEGENERIN-LIKE PROTEIN DEL-10"/>
    <property type="match status" value="1"/>
</dbReference>
<evidence type="ECO:0000256" key="5">
    <source>
        <dbReference type="ARBA" id="ARBA00022692"/>
    </source>
</evidence>
<feature type="transmembrane region" description="Helical" evidence="15">
    <location>
        <begin position="129"/>
        <end position="147"/>
    </location>
</feature>
<dbReference type="GO" id="GO:0005886">
    <property type="term" value="C:plasma membrane"/>
    <property type="evidence" value="ECO:0007669"/>
    <property type="project" value="TreeGrafter"/>
</dbReference>
<evidence type="ECO:0000256" key="12">
    <source>
        <dbReference type="ARBA" id="ARBA00023303"/>
    </source>
</evidence>
<keyword evidence="12 13" id="KW-0407">Ion channel</keyword>
<accession>A0A7E4W2J5</accession>
<evidence type="ECO:0000256" key="8">
    <source>
        <dbReference type="ARBA" id="ARBA00023065"/>
    </source>
</evidence>
<keyword evidence="4 13" id="KW-0894">Sodium channel</keyword>
<keyword evidence="3 13" id="KW-0813">Transport</keyword>
<feature type="compositionally biased region" description="Polar residues" evidence="14">
    <location>
        <begin position="1037"/>
        <end position="1047"/>
    </location>
</feature>
<dbReference type="AlphaFoldDB" id="A0A7E4W2J5"/>
<feature type="region of interest" description="Disordered" evidence="14">
    <location>
        <begin position="1060"/>
        <end position="1173"/>
    </location>
</feature>
<keyword evidence="7" id="KW-0915">Sodium</keyword>
<feature type="region of interest" description="Disordered" evidence="14">
    <location>
        <begin position="1026"/>
        <end position="1048"/>
    </location>
</feature>
<keyword evidence="9 15" id="KW-0472">Membrane</keyword>
<dbReference type="Pfam" id="PF00858">
    <property type="entry name" value="ASC"/>
    <property type="match status" value="2"/>
</dbReference>
<feature type="compositionally biased region" description="Acidic residues" evidence="14">
    <location>
        <begin position="939"/>
        <end position="949"/>
    </location>
</feature>
<evidence type="ECO:0000256" key="3">
    <source>
        <dbReference type="ARBA" id="ARBA00022448"/>
    </source>
</evidence>